<sequence>MVQVLKSWFRWFIYFLFGSCLFEECNGIVRSTAKCGSVFITVSSLKGSYIELNWETDCRTNEIQPDTIALYNKDIRNKTQEDFILYAEIKAANHPNGFYRTRTSFNLTQWPTSWRYNSTSLKEYGPQNLSYWIVAYSDTDQIIDIQPLKLQPTWMSDNREKLQSYHLGSIVIPGTHDSGCYGGLRIIEDYVLTQDMPIWYQLVAGIRYLDLRVAYHQDEMFWVNHDFIKVRKIQIIYDQIKEFIRRSPGEIIIVDFHRFPFPSVWSRFLHEKFINYTLSQLGAYAFPKNGPRHSKGPVLEKIWSARKNIIFTYADKHYTAKYPELWDPIPQAWADTLNVDTLKKYLESSLHNKSEHAVFSALMAELTPRFIDIFTGTNTLRELANNVNSNVTKWVRDEWNRRVNIITSDYFLGNNLINVAIDINRNR</sequence>
<feature type="chain" id="PRO_5044783268" description="PI-PLC X domain-containing protein 1-like" evidence="1">
    <location>
        <begin position="28"/>
        <end position="427"/>
    </location>
</feature>
<evidence type="ECO:0000313" key="2">
    <source>
        <dbReference type="EMBL" id="KAL3277120.1"/>
    </source>
</evidence>
<dbReference type="Gene3D" id="3.20.20.190">
    <property type="entry name" value="Phosphatidylinositol (PI) phosphodiesterase"/>
    <property type="match status" value="1"/>
</dbReference>
<name>A0ABD2NF26_9CUCU</name>
<dbReference type="SUPFAM" id="SSF51695">
    <property type="entry name" value="PLC-like phosphodiesterases"/>
    <property type="match status" value="1"/>
</dbReference>
<reference evidence="2 3" key="1">
    <citation type="journal article" date="2021" name="BMC Biol.">
        <title>Horizontally acquired antibacterial genes associated with adaptive radiation of ladybird beetles.</title>
        <authorList>
            <person name="Li H.S."/>
            <person name="Tang X.F."/>
            <person name="Huang Y.H."/>
            <person name="Xu Z.Y."/>
            <person name="Chen M.L."/>
            <person name="Du X.Y."/>
            <person name="Qiu B.Y."/>
            <person name="Chen P.T."/>
            <person name="Zhang W."/>
            <person name="Slipinski A."/>
            <person name="Escalona H.E."/>
            <person name="Waterhouse R.M."/>
            <person name="Zwick A."/>
            <person name="Pang H."/>
        </authorList>
    </citation>
    <scope>NUCLEOTIDE SEQUENCE [LARGE SCALE GENOMIC DNA]</scope>
    <source>
        <strain evidence="2">SYSU2018</strain>
    </source>
</reference>
<keyword evidence="3" id="KW-1185">Reference proteome</keyword>
<protein>
    <recommendedName>
        <fullName evidence="4">PI-PLC X domain-containing protein 1-like</fullName>
    </recommendedName>
</protein>
<dbReference type="InterPro" id="IPR051057">
    <property type="entry name" value="PI-PLC_domain"/>
</dbReference>
<dbReference type="Proteomes" id="UP001516400">
    <property type="component" value="Unassembled WGS sequence"/>
</dbReference>
<dbReference type="PANTHER" id="PTHR13593">
    <property type="match status" value="1"/>
</dbReference>
<gene>
    <name evidence="2" type="ORF">HHI36_012476</name>
</gene>
<comment type="caution">
    <text evidence="2">The sequence shown here is derived from an EMBL/GenBank/DDBJ whole genome shotgun (WGS) entry which is preliminary data.</text>
</comment>
<evidence type="ECO:0000313" key="3">
    <source>
        <dbReference type="Proteomes" id="UP001516400"/>
    </source>
</evidence>
<organism evidence="2 3">
    <name type="scientific">Cryptolaemus montrouzieri</name>
    <dbReference type="NCBI Taxonomy" id="559131"/>
    <lineage>
        <taxon>Eukaryota</taxon>
        <taxon>Metazoa</taxon>
        <taxon>Ecdysozoa</taxon>
        <taxon>Arthropoda</taxon>
        <taxon>Hexapoda</taxon>
        <taxon>Insecta</taxon>
        <taxon>Pterygota</taxon>
        <taxon>Neoptera</taxon>
        <taxon>Endopterygota</taxon>
        <taxon>Coleoptera</taxon>
        <taxon>Polyphaga</taxon>
        <taxon>Cucujiformia</taxon>
        <taxon>Coccinelloidea</taxon>
        <taxon>Coccinellidae</taxon>
        <taxon>Scymninae</taxon>
        <taxon>Scymnini</taxon>
        <taxon>Cryptolaemus</taxon>
    </lineage>
</organism>
<dbReference type="InterPro" id="IPR017946">
    <property type="entry name" value="PLC-like_Pdiesterase_TIM-brl"/>
</dbReference>
<dbReference type="PROSITE" id="PS50007">
    <property type="entry name" value="PIPLC_X_DOMAIN"/>
    <property type="match status" value="1"/>
</dbReference>
<evidence type="ECO:0000256" key="1">
    <source>
        <dbReference type="SAM" id="SignalP"/>
    </source>
</evidence>
<evidence type="ECO:0008006" key="4">
    <source>
        <dbReference type="Google" id="ProtNLM"/>
    </source>
</evidence>
<dbReference type="PANTHER" id="PTHR13593:SF103">
    <property type="entry name" value="RE10370P"/>
    <property type="match status" value="1"/>
</dbReference>
<feature type="signal peptide" evidence="1">
    <location>
        <begin position="1"/>
        <end position="27"/>
    </location>
</feature>
<accession>A0ABD2NF26</accession>
<dbReference type="EMBL" id="JABFTP020000103">
    <property type="protein sequence ID" value="KAL3277120.1"/>
    <property type="molecule type" value="Genomic_DNA"/>
</dbReference>
<proteinExistence type="predicted"/>
<keyword evidence="1" id="KW-0732">Signal</keyword>
<dbReference type="AlphaFoldDB" id="A0ABD2NF26"/>